<gene>
    <name evidence="2" type="ordered locus">A2cp1_2273</name>
</gene>
<evidence type="ECO:0000256" key="1">
    <source>
        <dbReference type="SAM" id="MobiDB-lite"/>
    </source>
</evidence>
<feature type="compositionally biased region" description="Basic residues" evidence="1">
    <location>
        <begin position="151"/>
        <end position="162"/>
    </location>
</feature>
<reference evidence="2" key="1">
    <citation type="submission" date="2009-01" db="EMBL/GenBank/DDBJ databases">
        <title>Complete sequence of Anaeromyxobacter dehalogenans 2CP-1.</title>
        <authorList>
            <consortium name="US DOE Joint Genome Institute"/>
            <person name="Lucas S."/>
            <person name="Copeland A."/>
            <person name="Lapidus A."/>
            <person name="Glavina del Rio T."/>
            <person name="Dalin E."/>
            <person name="Tice H."/>
            <person name="Bruce D."/>
            <person name="Goodwin L."/>
            <person name="Pitluck S."/>
            <person name="Saunders E."/>
            <person name="Brettin T."/>
            <person name="Detter J.C."/>
            <person name="Han C."/>
            <person name="Larimer F."/>
            <person name="Land M."/>
            <person name="Hauser L."/>
            <person name="Kyrpides N."/>
            <person name="Ovchinnikova G."/>
            <person name="Beliaev A.S."/>
            <person name="Richardson P."/>
        </authorList>
    </citation>
    <scope>NUCLEOTIDE SEQUENCE</scope>
    <source>
        <strain evidence="2">2CP-1</strain>
    </source>
</reference>
<proteinExistence type="predicted"/>
<name>B8JA92_ANAD2</name>
<feature type="region of interest" description="Disordered" evidence="1">
    <location>
        <begin position="136"/>
        <end position="162"/>
    </location>
</feature>
<evidence type="ECO:0000313" key="2">
    <source>
        <dbReference type="EMBL" id="ACL65611.1"/>
    </source>
</evidence>
<dbReference type="AlphaFoldDB" id="B8JA92"/>
<feature type="compositionally biased region" description="Acidic residues" evidence="1">
    <location>
        <begin position="7"/>
        <end position="20"/>
    </location>
</feature>
<dbReference type="EMBL" id="CP001359">
    <property type="protein sequence ID" value="ACL65611.1"/>
    <property type="molecule type" value="Genomic_DNA"/>
</dbReference>
<keyword evidence="3" id="KW-1185">Reference proteome</keyword>
<dbReference type="HOGENOM" id="CLU_137763_0_0_7"/>
<organism evidence="2 3">
    <name type="scientific">Anaeromyxobacter dehalogenans (strain ATCC BAA-258 / DSM 21875 / 2CP-1)</name>
    <dbReference type="NCBI Taxonomy" id="455488"/>
    <lineage>
        <taxon>Bacteria</taxon>
        <taxon>Pseudomonadati</taxon>
        <taxon>Myxococcota</taxon>
        <taxon>Myxococcia</taxon>
        <taxon>Myxococcales</taxon>
        <taxon>Cystobacterineae</taxon>
        <taxon>Anaeromyxobacteraceae</taxon>
        <taxon>Anaeromyxobacter</taxon>
    </lineage>
</organism>
<protein>
    <submittedName>
        <fullName evidence="2">Uncharacterized protein</fullName>
    </submittedName>
</protein>
<sequence length="162" mass="17570">MEGRPFEDDEVPAGEPDDALDAPGLEPDAAAGPGVRGLIPDTVKKALLAGVGALFMTEEGARRMARDWKLPKDVIAFIGQQAQGAKGEVLRVFSDEVRRFLESEAVRREFLKALSSMAIEVKAEIRLKPSAEGGALRPEVKAEVKAGRPGPSRRRRARKDRA</sequence>
<accession>B8JA92</accession>
<dbReference type="Proteomes" id="UP000007089">
    <property type="component" value="Chromosome"/>
</dbReference>
<feature type="region of interest" description="Disordered" evidence="1">
    <location>
        <begin position="1"/>
        <end position="36"/>
    </location>
</feature>
<dbReference type="RefSeq" id="WP_012633445.1">
    <property type="nucleotide sequence ID" value="NC_011891.1"/>
</dbReference>
<evidence type="ECO:0000313" key="3">
    <source>
        <dbReference type="Proteomes" id="UP000007089"/>
    </source>
</evidence>
<dbReference type="KEGG" id="acp:A2cp1_2273"/>